<proteinExistence type="predicted"/>
<keyword evidence="2" id="KW-1185">Reference proteome</keyword>
<protein>
    <submittedName>
        <fullName evidence="1">Uncharacterized protein</fullName>
    </submittedName>
</protein>
<dbReference type="Proteomes" id="UP000660339">
    <property type="component" value="Unassembled WGS sequence"/>
</dbReference>
<evidence type="ECO:0000313" key="1">
    <source>
        <dbReference type="EMBL" id="GIG15390.1"/>
    </source>
</evidence>
<evidence type="ECO:0000313" key="2">
    <source>
        <dbReference type="Proteomes" id="UP000660339"/>
    </source>
</evidence>
<dbReference type="EMBL" id="BONJ01000020">
    <property type="protein sequence ID" value="GIG15390.1"/>
    <property type="molecule type" value="Genomic_DNA"/>
</dbReference>
<organism evidence="1 2">
    <name type="scientific">Catellatospora methionotrophica</name>
    <dbReference type="NCBI Taxonomy" id="121620"/>
    <lineage>
        <taxon>Bacteria</taxon>
        <taxon>Bacillati</taxon>
        <taxon>Actinomycetota</taxon>
        <taxon>Actinomycetes</taxon>
        <taxon>Micromonosporales</taxon>
        <taxon>Micromonosporaceae</taxon>
        <taxon>Catellatospora</taxon>
    </lineage>
</organism>
<dbReference type="AlphaFoldDB" id="A0A8J3LMJ6"/>
<gene>
    <name evidence="1" type="ORF">Cme02nite_37220</name>
</gene>
<name>A0A8J3LMJ6_9ACTN</name>
<accession>A0A8J3LMJ6</accession>
<sequence>MEIVCLSAGLIAGIVTGLVAKSRAMHWCQDCGGALPLRHRAGEGCRVDRSAEIIAYARGQAARPGVKP</sequence>
<reference evidence="1" key="1">
    <citation type="submission" date="2021-01" db="EMBL/GenBank/DDBJ databases">
        <title>Whole genome shotgun sequence of Catellatospora methionotrophica NBRC 14553.</title>
        <authorList>
            <person name="Komaki H."/>
            <person name="Tamura T."/>
        </authorList>
    </citation>
    <scope>NUCLEOTIDE SEQUENCE</scope>
    <source>
        <strain evidence="1">NBRC 14553</strain>
    </source>
</reference>
<comment type="caution">
    <text evidence="1">The sequence shown here is derived from an EMBL/GenBank/DDBJ whole genome shotgun (WGS) entry which is preliminary data.</text>
</comment>